<feature type="compositionally biased region" description="Polar residues" evidence="1">
    <location>
        <begin position="255"/>
        <end position="269"/>
    </location>
</feature>
<sequence>MQHHPPPARLHHAPPLPPPAALPQHLQQALRQFDSYCRQHSPTEFHDRYLAFLRAFGSDPAARAVLVSHLSPAARSAIARYHVVQFGVRTPLQSFIRWIEKQKPWGITLLDLDVAFFSDWCTRRFLNGLKKLARVSDVTWDEIVTEIDGAARQKRARPRGRIQYRPRHLELALATLRERERERAGVAEEEEEEEEEEAEGEDGPPDSDSDTSLSVEHGRGGTTGEEEQEDIVRSSTEATAASDGEEADTDVGEQVTVSQQSARRSNRLTSGRQSWALEDEFDPGFTFDSGGCELVSELDSAAAMTALANGTTLNRPSPVTAPTDGASQTAAEVLVQRIAKCLDVDLAAFHPNVSSRGAVDIPAILHELVEQDFGHALGDGRWASLVYIFAYPQSPAPFQTPFASRPGLGSAQSGTTLQPLEWGRDYFSAGRDHLKQQMAAAGDMQLALDAEKMPHESLQNIVRTLADKLRSQHHHYVKSEADTVIDIAETEHWLENVPQALKTLTANLEEQCEPVLNQLRGKLKRTQTFQAECTQLVGHLESVGAALQTYSEEKKRLAGDVVLANQWISALESMLKASEDSTTER</sequence>
<reference evidence="2" key="1">
    <citation type="journal article" date="2020" name="Stud. Mycol.">
        <title>101 Dothideomycetes genomes: a test case for predicting lifestyles and emergence of pathogens.</title>
        <authorList>
            <person name="Haridas S."/>
            <person name="Albert R."/>
            <person name="Binder M."/>
            <person name="Bloem J."/>
            <person name="Labutti K."/>
            <person name="Salamov A."/>
            <person name="Andreopoulos B."/>
            <person name="Baker S."/>
            <person name="Barry K."/>
            <person name="Bills G."/>
            <person name="Bluhm B."/>
            <person name="Cannon C."/>
            <person name="Castanera R."/>
            <person name="Culley D."/>
            <person name="Daum C."/>
            <person name="Ezra D."/>
            <person name="Gonzalez J."/>
            <person name="Henrissat B."/>
            <person name="Kuo A."/>
            <person name="Liang C."/>
            <person name="Lipzen A."/>
            <person name="Lutzoni F."/>
            <person name="Magnuson J."/>
            <person name="Mondo S."/>
            <person name="Nolan M."/>
            <person name="Ohm R."/>
            <person name="Pangilinan J."/>
            <person name="Park H.-J."/>
            <person name="Ramirez L."/>
            <person name="Alfaro M."/>
            <person name="Sun H."/>
            <person name="Tritt A."/>
            <person name="Yoshinaga Y."/>
            <person name="Zwiers L.-H."/>
            <person name="Turgeon B."/>
            <person name="Goodwin S."/>
            <person name="Spatafora J."/>
            <person name="Crous P."/>
            <person name="Grigoriev I."/>
        </authorList>
    </citation>
    <scope>NUCLEOTIDE SEQUENCE</scope>
    <source>
        <strain evidence="2">CBS 122681</strain>
    </source>
</reference>
<accession>A0A6A6SLF0</accession>
<feature type="region of interest" description="Disordered" evidence="1">
    <location>
        <begin position="180"/>
        <end position="269"/>
    </location>
</feature>
<evidence type="ECO:0000256" key="1">
    <source>
        <dbReference type="SAM" id="MobiDB-lite"/>
    </source>
</evidence>
<name>A0A6A6SLF0_9PLEO</name>
<dbReference type="EMBL" id="MU004662">
    <property type="protein sequence ID" value="KAF2647198.1"/>
    <property type="molecule type" value="Genomic_DNA"/>
</dbReference>
<feature type="compositionally biased region" description="Acidic residues" evidence="1">
    <location>
        <begin position="187"/>
        <end position="209"/>
    </location>
</feature>
<organism evidence="2 3">
    <name type="scientific">Lophiostoma macrostomum CBS 122681</name>
    <dbReference type="NCBI Taxonomy" id="1314788"/>
    <lineage>
        <taxon>Eukaryota</taxon>
        <taxon>Fungi</taxon>
        <taxon>Dikarya</taxon>
        <taxon>Ascomycota</taxon>
        <taxon>Pezizomycotina</taxon>
        <taxon>Dothideomycetes</taxon>
        <taxon>Pleosporomycetidae</taxon>
        <taxon>Pleosporales</taxon>
        <taxon>Lophiostomataceae</taxon>
        <taxon>Lophiostoma</taxon>
    </lineage>
</organism>
<evidence type="ECO:0000313" key="2">
    <source>
        <dbReference type="EMBL" id="KAF2647198.1"/>
    </source>
</evidence>
<proteinExistence type="predicted"/>
<evidence type="ECO:0000313" key="3">
    <source>
        <dbReference type="Proteomes" id="UP000799324"/>
    </source>
</evidence>
<keyword evidence="3" id="KW-1185">Reference proteome</keyword>
<gene>
    <name evidence="2" type="ORF">K491DRAFT_325532</name>
</gene>
<dbReference type="Proteomes" id="UP000799324">
    <property type="component" value="Unassembled WGS sequence"/>
</dbReference>
<protein>
    <submittedName>
        <fullName evidence="2">Uncharacterized protein</fullName>
    </submittedName>
</protein>
<dbReference type="AlphaFoldDB" id="A0A6A6SLF0"/>